<dbReference type="Proteomes" id="UP001442841">
    <property type="component" value="Chromosome"/>
</dbReference>
<evidence type="ECO:0000313" key="2">
    <source>
        <dbReference type="EMBL" id="XAN06421.1"/>
    </source>
</evidence>
<dbReference type="GO" id="GO:0016787">
    <property type="term" value="F:hydrolase activity"/>
    <property type="evidence" value="ECO:0007669"/>
    <property type="project" value="UniProtKB-KW"/>
</dbReference>
<accession>A0ABZ3FK50</accession>
<keyword evidence="3" id="KW-1185">Reference proteome</keyword>
<proteinExistence type="predicted"/>
<gene>
    <name evidence="2" type="ORF">AADG42_03550</name>
</gene>
<organism evidence="2 3">
    <name type="scientific">Ammonicoccus fulvus</name>
    <dbReference type="NCBI Taxonomy" id="3138240"/>
    <lineage>
        <taxon>Bacteria</taxon>
        <taxon>Bacillati</taxon>
        <taxon>Actinomycetota</taxon>
        <taxon>Actinomycetes</taxon>
        <taxon>Propionibacteriales</taxon>
        <taxon>Propionibacteriaceae</taxon>
        <taxon>Ammonicoccus</taxon>
    </lineage>
</organism>
<reference evidence="2 3" key="1">
    <citation type="submission" date="2024-04" db="EMBL/GenBank/DDBJ databases">
        <title>Isolation of an actinomycete strain from pig manure.</title>
        <authorList>
            <person name="Gong T."/>
            <person name="Yu Z."/>
            <person name="An M."/>
            <person name="Wei C."/>
            <person name="Yang W."/>
            <person name="Liu L."/>
        </authorList>
    </citation>
    <scope>NUCLEOTIDE SEQUENCE [LARGE SCALE GENOMIC DNA]</scope>
    <source>
        <strain evidence="2 3">ZF39</strain>
    </source>
</reference>
<dbReference type="SUPFAM" id="SSF53474">
    <property type="entry name" value="alpha/beta-Hydrolases"/>
    <property type="match status" value="1"/>
</dbReference>
<dbReference type="PANTHER" id="PTHR43194">
    <property type="entry name" value="HYDROLASE ALPHA/BETA FOLD FAMILY"/>
    <property type="match status" value="1"/>
</dbReference>
<dbReference type="Pfam" id="PF12697">
    <property type="entry name" value="Abhydrolase_6"/>
    <property type="match status" value="1"/>
</dbReference>
<dbReference type="InterPro" id="IPR000073">
    <property type="entry name" value="AB_hydrolase_1"/>
</dbReference>
<sequence length="228" mass="24496">MARELAVFLHGLGQTPQAWQDQVKDLPSDLPAAAPWLRGLRPGSPHRFSLRDSAAEVSSALTMHGADRAYLIGVSLGAMVAMQAALDDDRVAGVVLAAAQVSPPKWAMKAQGVALKLASRRRLADRGLDKTAMQEVFGALADTDFSDRLGELRIPTLVLCGANDRVNQPASRRIADEVPGARLELIAGGHQLNEDNPGDFNRLTYEFIAGLRPGEGPDVRPIERPHDG</sequence>
<protein>
    <submittedName>
        <fullName evidence="2">Alpha/beta hydrolase</fullName>
    </submittedName>
</protein>
<dbReference type="EMBL" id="CP154795">
    <property type="protein sequence ID" value="XAN06421.1"/>
    <property type="molecule type" value="Genomic_DNA"/>
</dbReference>
<dbReference type="InterPro" id="IPR050228">
    <property type="entry name" value="Carboxylesterase_BioH"/>
</dbReference>
<dbReference type="InterPro" id="IPR029058">
    <property type="entry name" value="AB_hydrolase_fold"/>
</dbReference>
<name>A0ABZ3FK50_9ACTN</name>
<feature type="domain" description="AB hydrolase-1" evidence="1">
    <location>
        <begin position="7"/>
        <end position="201"/>
    </location>
</feature>
<evidence type="ECO:0000313" key="3">
    <source>
        <dbReference type="Proteomes" id="UP001442841"/>
    </source>
</evidence>
<dbReference type="Gene3D" id="3.40.50.1820">
    <property type="entry name" value="alpha/beta hydrolase"/>
    <property type="match status" value="1"/>
</dbReference>
<keyword evidence="2" id="KW-0378">Hydrolase</keyword>
<evidence type="ECO:0000259" key="1">
    <source>
        <dbReference type="Pfam" id="PF12697"/>
    </source>
</evidence>
<dbReference type="PANTHER" id="PTHR43194:SF2">
    <property type="entry name" value="PEROXISOMAL MEMBRANE PROTEIN LPX1"/>
    <property type="match status" value="1"/>
</dbReference>
<dbReference type="RefSeq" id="WP_425307851.1">
    <property type="nucleotide sequence ID" value="NZ_CP154795.1"/>
</dbReference>